<organism evidence="3 4">
    <name type="scientific">Teichococcus coralli</name>
    <dbReference type="NCBI Taxonomy" id="2545983"/>
    <lineage>
        <taxon>Bacteria</taxon>
        <taxon>Pseudomonadati</taxon>
        <taxon>Pseudomonadota</taxon>
        <taxon>Alphaproteobacteria</taxon>
        <taxon>Acetobacterales</taxon>
        <taxon>Roseomonadaceae</taxon>
        <taxon>Roseomonas</taxon>
    </lineage>
</organism>
<keyword evidence="4" id="KW-1185">Reference proteome</keyword>
<dbReference type="EMBL" id="SNVJ01000018">
    <property type="protein sequence ID" value="MXP65111.1"/>
    <property type="molecule type" value="Genomic_DNA"/>
</dbReference>
<evidence type="ECO:0000256" key="1">
    <source>
        <dbReference type="SAM" id="Phobius"/>
    </source>
</evidence>
<sequence>MSLKRTIRIGYGLVGVLALGVAALGVLDWRQHQRRAAQPEADDAVVVTVTAGACEPDHLEVPAGRVAFRVVNRSDRALEWEILDGVMVIEERENIAPGLSQRVTARLAPGEYAITCGLLSNPRGRLVVRPAAEGTAPAAPDLRELIGPMAEYQVYLTLEGAALAEAAARLAEAGRGPAAPAALAEAQAAYQRLRPAAKLLQADLDAALDARAADFAGGADDPAFTGFRRLALALRDADPTVPALERGIQADATALAQRLGAASVPPDRMLAGAALVAGEAAAAQDPALAGAMLDGVGKVVALLAPPLGRTAPEPAQQATAQLAAARAALAAGDEAGWREAARALAESLTSLRERLGAA</sequence>
<dbReference type="PANTHER" id="PTHR39192">
    <property type="entry name" value="IRON UPTAKE SYSTEM COMPONENT EFEO"/>
    <property type="match status" value="1"/>
</dbReference>
<feature type="domain" description="EfeO-type cupredoxin-like" evidence="2">
    <location>
        <begin position="22"/>
        <end position="128"/>
    </location>
</feature>
<comment type="caution">
    <text evidence="3">The sequence shown here is derived from an EMBL/GenBank/DDBJ whole genome shotgun (WGS) entry which is preliminary data.</text>
</comment>
<dbReference type="InterPro" id="IPR038352">
    <property type="entry name" value="Imelysin_sf"/>
</dbReference>
<proteinExistence type="predicted"/>
<dbReference type="Pfam" id="PF13473">
    <property type="entry name" value="Cupredoxin_1"/>
    <property type="match status" value="1"/>
</dbReference>
<keyword evidence="1" id="KW-0472">Membrane</keyword>
<keyword evidence="1" id="KW-1133">Transmembrane helix</keyword>
<name>A0A845BDB6_9PROT</name>
<gene>
    <name evidence="3" type="ORF">E0493_17330</name>
</gene>
<dbReference type="Proteomes" id="UP000460715">
    <property type="component" value="Unassembled WGS sequence"/>
</dbReference>
<evidence type="ECO:0000259" key="2">
    <source>
        <dbReference type="Pfam" id="PF13473"/>
    </source>
</evidence>
<accession>A0A845BDB6</accession>
<dbReference type="InterPro" id="IPR008972">
    <property type="entry name" value="Cupredoxin"/>
</dbReference>
<protein>
    <submittedName>
        <fullName evidence="3">Multidrug DMT transporter permease</fullName>
    </submittedName>
</protein>
<evidence type="ECO:0000313" key="4">
    <source>
        <dbReference type="Proteomes" id="UP000460715"/>
    </source>
</evidence>
<dbReference type="Gene3D" id="1.20.1420.20">
    <property type="entry name" value="M75 peptidase, HXXE motif"/>
    <property type="match status" value="1"/>
</dbReference>
<dbReference type="InterPro" id="IPR028096">
    <property type="entry name" value="EfeO_Cupredoxin"/>
</dbReference>
<dbReference type="InterPro" id="IPR050894">
    <property type="entry name" value="EfeM/EfeO_iron_uptake"/>
</dbReference>
<dbReference type="Gene3D" id="2.60.40.420">
    <property type="entry name" value="Cupredoxins - blue copper proteins"/>
    <property type="match status" value="1"/>
</dbReference>
<dbReference type="AlphaFoldDB" id="A0A845BDB6"/>
<dbReference type="SUPFAM" id="SSF49503">
    <property type="entry name" value="Cupredoxins"/>
    <property type="match status" value="1"/>
</dbReference>
<keyword evidence="1" id="KW-0812">Transmembrane</keyword>
<dbReference type="OrthoDB" id="7348379at2"/>
<dbReference type="RefSeq" id="WP_160938522.1">
    <property type="nucleotide sequence ID" value="NZ_SNVJ01000018.1"/>
</dbReference>
<reference evidence="3 4" key="1">
    <citation type="submission" date="2019-03" db="EMBL/GenBank/DDBJ databases">
        <title>Roseomonas sp. a novel Roseomonas species isolated from Sea whip Gorgonian.</title>
        <authorList>
            <person name="Li F."/>
            <person name="Pan X."/>
            <person name="Huang S."/>
            <person name="Li Z."/>
            <person name="Meng B."/>
        </authorList>
    </citation>
    <scope>NUCLEOTIDE SEQUENCE [LARGE SCALE GENOMIC DNA]</scope>
    <source>
        <strain evidence="3 4">M0104</strain>
    </source>
</reference>
<feature type="transmembrane region" description="Helical" evidence="1">
    <location>
        <begin position="6"/>
        <end position="27"/>
    </location>
</feature>
<evidence type="ECO:0000313" key="3">
    <source>
        <dbReference type="EMBL" id="MXP65111.1"/>
    </source>
</evidence>
<dbReference type="PANTHER" id="PTHR39192:SF1">
    <property type="entry name" value="IRON UPTAKE SYSTEM COMPONENT EFEO"/>
    <property type="match status" value="1"/>
</dbReference>